<dbReference type="RefSeq" id="XP_007917201.1">
    <property type="nucleotide sequence ID" value="XM_007919010.1"/>
</dbReference>
<name>R8BFD8_PHAM7</name>
<dbReference type="EMBL" id="KB933244">
    <property type="protein sequence ID" value="EON98021.1"/>
    <property type="molecule type" value="Genomic_DNA"/>
</dbReference>
<dbReference type="AlphaFoldDB" id="R8BFD8"/>
<dbReference type="HOGENOM" id="CLU_1020089_0_0_1"/>
<dbReference type="KEGG" id="tmn:UCRPA7_6472"/>
<evidence type="ECO:0000313" key="3">
    <source>
        <dbReference type="Proteomes" id="UP000014074"/>
    </source>
</evidence>
<keyword evidence="3" id="KW-1185">Reference proteome</keyword>
<proteinExistence type="predicted"/>
<accession>R8BFD8</accession>
<evidence type="ECO:0000313" key="2">
    <source>
        <dbReference type="EMBL" id="EON98021.1"/>
    </source>
</evidence>
<organism evidence="2 3">
    <name type="scientific">Phaeoacremonium minimum (strain UCR-PA7)</name>
    <name type="common">Esca disease fungus</name>
    <name type="synonym">Togninia minima</name>
    <dbReference type="NCBI Taxonomy" id="1286976"/>
    <lineage>
        <taxon>Eukaryota</taxon>
        <taxon>Fungi</taxon>
        <taxon>Dikarya</taxon>
        <taxon>Ascomycota</taxon>
        <taxon>Pezizomycotina</taxon>
        <taxon>Sordariomycetes</taxon>
        <taxon>Sordariomycetidae</taxon>
        <taxon>Togniniales</taxon>
        <taxon>Togniniaceae</taxon>
        <taxon>Phaeoacremonium</taxon>
    </lineage>
</organism>
<dbReference type="GeneID" id="19327132"/>
<dbReference type="OrthoDB" id="4054781at2759"/>
<feature type="compositionally biased region" description="Acidic residues" evidence="1">
    <location>
        <begin position="213"/>
        <end position="233"/>
    </location>
</feature>
<reference evidence="3" key="1">
    <citation type="journal article" date="2013" name="Genome Announc.">
        <title>Draft genome sequence of the ascomycete Phaeoacremonium aleophilum strain UCR-PA7, a causal agent of the esca disease complex in grapevines.</title>
        <authorList>
            <person name="Blanco-Ulate B."/>
            <person name="Rolshausen P."/>
            <person name="Cantu D."/>
        </authorList>
    </citation>
    <scope>NUCLEOTIDE SEQUENCE [LARGE SCALE GENOMIC DNA]</scope>
    <source>
        <strain evidence="3">UCR-PA7</strain>
    </source>
</reference>
<evidence type="ECO:0000256" key="1">
    <source>
        <dbReference type="SAM" id="MobiDB-lite"/>
    </source>
</evidence>
<gene>
    <name evidence="2" type="ORF">UCRPA7_6472</name>
</gene>
<feature type="region of interest" description="Disordered" evidence="1">
    <location>
        <begin position="197"/>
        <end position="254"/>
    </location>
</feature>
<dbReference type="eggNOG" id="KOG2750">
    <property type="taxonomic scope" value="Eukaryota"/>
</dbReference>
<dbReference type="Proteomes" id="UP000014074">
    <property type="component" value="Unassembled WGS sequence"/>
</dbReference>
<feature type="compositionally biased region" description="Basic and acidic residues" evidence="1">
    <location>
        <begin position="197"/>
        <end position="209"/>
    </location>
</feature>
<protein>
    <submittedName>
        <fullName evidence="2">Putative grc3 protein</fullName>
    </submittedName>
</protein>
<sequence length="273" mass="30029">MQTMSYFHMDGNPSEVTQWNPAPLTSLPPIEVKYAGPSQGIAGIICYGSHLMPHLLADAINGTVIAVVEIQDPKAFQTALKHGISSDEISQDVEMGVGELEEAEGHISPTLDQLSVTRTPESIPFIRQEVSLNPKYTQNIGLALIRGIDTQREVLQLLTPLDPNKIETARKNGSVIVPLAGKFDPPTWAYVEDRYSQGHSARSKEREQNESLEVMDEDTDEDMSDDAEDEQESLADQSEIPWTETLHGGQKRAVGSRVWRVRRDLGRGGTAAG</sequence>